<keyword evidence="7" id="KW-0812">Transmembrane</keyword>
<evidence type="ECO:0000256" key="2">
    <source>
        <dbReference type="ARBA" id="ARBA00012544"/>
    </source>
</evidence>
<dbReference type="InterPro" id="IPR050271">
    <property type="entry name" value="UDP-glycosyltransferase"/>
</dbReference>
<dbReference type="PANTHER" id="PTHR48043:SF145">
    <property type="entry name" value="FI06409P-RELATED"/>
    <property type="match status" value="1"/>
</dbReference>
<dbReference type="EC" id="2.4.1.17" evidence="2"/>
<keyword evidence="7" id="KW-0472">Membrane</keyword>
<evidence type="ECO:0000256" key="3">
    <source>
        <dbReference type="ARBA" id="ARBA00022676"/>
    </source>
</evidence>
<keyword evidence="4" id="KW-0808">Transferase</keyword>
<evidence type="ECO:0000256" key="6">
    <source>
        <dbReference type="ARBA" id="ARBA00047475"/>
    </source>
</evidence>
<gene>
    <name evidence="8" type="primary">Necator_chrIV.g16494</name>
    <name evidence="8" type="ORF">RB195_003197</name>
</gene>
<dbReference type="EMBL" id="JAVFWL010000004">
    <property type="protein sequence ID" value="KAK6751632.1"/>
    <property type="molecule type" value="Genomic_DNA"/>
</dbReference>
<keyword evidence="5" id="KW-0732">Signal</keyword>
<keyword evidence="9" id="KW-1185">Reference proteome</keyword>
<evidence type="ECO:0000256" key="4">
    <source>
        <dbReference type="ARBA" id="ARBA00022679"/>
    </source>
</evidence>
<dbReference type="PANTHER" id="PTHR48043">
    <property type="entry name" value="EG:EG0003.4 PROTEIN-RELATED"/>
    <property type="match status" value="1"/>
</dbReference>
<feature type="transmembrane region" description="Helical" evidence="7">
    <location>
        <begin position="494"/>
        <end position="522"/>
    </location>
</feature>
<dbReference type="InterPro" id="IPR002213">
    <property type="entry name" value="UDP_glucos_trans"/>
</dbReference>
<accession>A0ABR1DMJ8</accession>
<dbReference type="Proteomes" id="UP001303046">
    <property type="component" value="Unassembled WGS sequence"/>
</dbReference>
<dbReference type="Gene3D" id="3.40.50.2000">
    <property type="entry name" value="Glycogen Phosphorylase B"/>
    <property type="match status" value="1"/>
</dbReference>
<name>A0ABR1DMJ8_NECAM</name>
<organism evidence="8 9">
    <name type="scientific">Necator americanus</name>
    <name type="common">Human hookworm</name>
    <dbReference type="NCBI Taxonomy" id="51031"/>
    <lineage>
        <taxon>Eukaryota</taxon>
        <taxon>Metazoa</taxon>
        <taxon>Ecdysozoa</taxon>
        <taxon>Nematoda</taxon>
        <taxon>Chromadorea</taxon>
        <taxon>Rhabditida</taxon>
        <taxon>Rhabditina</taxon>
        <taxon>Rhabditomorpha</taxon>
        <taxon>Strongyloidea</taxon>
        <taxon>Ancylostomatidae</taxon>
        <taxon>Bunostominae</taxon>
        <taxon>Necator</taxon>
    </lineage>
</organism>
<dbReference type="Pfam" id="PF00201">
    <property type="entry name" value="UDPGT"/>
    <property type="match status" value="1"/>
</dbReference>
<protein>
    <recommendedName>
        <fullName evidence="2">glucuronosyltransferase</fullName>
        <ecNumber evidence="2">2.4.1.17</ecNumber>
    </recommendedName>
</protein>
<comment type="caution">
    <text evidence="8">The sequence shown here is derived from an EMBL/GenBank/DDBJ whole genome shotgun (WGS) entry which is preliminary data.</text>
</comment>
<evidence type="ECO:0000256" key="5">
    <source>
        <dbReference type="ARBA" id="ARBA00022729"/>
    </source>
</evidence>
<evidence type="ECO:0000256" key="7">
    <source>
        <dbReference type="SAM" id="Phobius"/>
    </source>
</evidence>
<sequence>MLPLQVSSFILALVPCIISYKMVLFVPNMANSQVLFNSRVAETLAKAGHDVTMLMITAIDDFDSKDVKIMKEVKTHRVNASSGVKKKTFEEEQSKFAFEDSSAWDPRLREHVNRMATFLSMSCRKMVENRGFLNWLEAEKFDLAFSHMYDVCPIGLIHYAKIPSWIWLNSGAHRDFMAYYMGVPSIPSYTPTMIMESSDHMNFIERTKSLIGHTLVPFVWRRIFADDETAIFRELIGPDFPDLVDVAKKCPLVMVNLNELYDFPRPTLAKIANIGGIGIQEKDAKPLPQEFQEIVDTAEGIVVFSFGTVAPSHKMPSKWKMAFIDAFKRFPRYHFLCKYQGTDLHGKISPNIHLFKWLPQSDLLQNPKTKAFISHGGYNSVQEAISAGVAMITIPSFGDQPKNAKIAEKHQFAVSIRKSDLSADTIAEALSKILGDKSYSQKIRRLSQMVKKKPVSTSHLLVSWAEFVAEFKTLDNLVPAGNKLNFFQYHSLDVVAFLLLMLNIILYISWKLLKFVTVKLYLILSRSKKEKRA</sequence>
<evidence type="ECO:0000256" key="1">
    <source>
        <dbReference type="ARBA" id="ARBA00009995"/>
    </source>
</evidence>
<keyword evidence="7" id="KW-1133">Transmembrane helix</keyword>
<comment type="catalytic activity">
    <reaction evidence="6">
        <text>glucuronate acceptor + UDP-alpha-D-glucuronate = acceptor beta-D-glucuronoside + UDP + H(+)</text>
        <dbReference type="Rhea" id="RHEA:21032"/>
        <dbReference type="ChEBI" id="CHEBI:15378"/>
        <dbReference type="ChEBI" id="CHEBI:58052"/>
        <dbReference type="ChEBI" id="CHEBI:58223"/>
        <dbReference type="ChEBI" id="CHEBI:132367"/>
        <dbReference type="ChEBI" id="CHEBI:132368"/>
        <dbReference type="EC" id="2.4.1.17"/>
    </reaction>
</comment>
<keyword evidence="3" id="KW-0328">Glycosyltransferase</keyword>
<evidence type="ECO:0000313" key="9">
    <source>
        <dbReference type="Proteomes" id="UP001303046"/>
    </source>
</evidence>
<evidence type="ECO:0000313" key="8">
    <source>
        <dbReference type="EMBL" id="KAK6751632.1"/>
    </source>
</evidence>
<comment type="similarity">
    <text evidence="1">Belongs to the UDP-glycosyltransferase family.</text>
</comment>
<proteinExistence type="inferred from homology"/>
<dbReference type="SUPFAM" id="SSF53756">
    <property type="entry name" value="UDP-Glycosyltransferase/glycogen phosphorylase"/>
    <property type="match status" value="1"/>
</dbReference>
<dbReference type="CDD" id="cd03784">
    <property type="entry name" value="GT1_Gtf-like"/>
    <property type="match status" value="1"/>
</dbReference>
<reference evidence="8 9" key="1">
    <citation type="submission" date="2023-08" db="EMBL/GenBank/DDBJ databases">
        <title>A Necator americanus chromosomal reference genome.</title>
        <authorList>
            <person name="Ilik V."/>
            <person name="Petrzelkova K.J."/>
            <person name="Pardy F."/>
            <person name="Fuh T."/>
            <person name="Niatou-Singa F.S."/>
            <person name="Gouil Q."/>
            <person name="Baker L."/>
            <person name="Ritchie M.E."/>
            <person name="Jex A.R."/>
            <person name="Gazzola D."/>
            <person name="Li H."/>
            <person name="Toshio Fujiwara R."/>
            <person name="Zhan B."/>
            <person name="Aroian R.V."/>
            <person name="Pafco B."/>
            <person name="Schwarz E.M."/>
        </authorList>
    </citation>
    <scope>NUCLEOTIDE SEQUENCE [LARGE SCALE GENOMIC DNA]</scope>
    <source>
        <strain evidence="8 9">Aroian</strain>
        <tissue evidence="8">Whole animal</tissue>
    </source>
</reference>